<keyword evidence="10" id="KW-1185">Reference proteome</keyword>
<dbReference type="InterPro" id="IPR027417">
    <property type="entry name" value="P-loop_NTPase"/>
</dbReference>
<dbReference type="Pfam" id="PF02534">
    <property type="entry name" value="T4SS-DNA_transf"/>
    <property type="match status" value="1"/>
</dbReference>
<gene>
    <name evidence="9" type="ORF">SH1V18_38720</name>
</gene>
<name>A0A9W5YDB8_9FIRM</name>
<dbReference type="NCBIfam" id="NF045973">
    <property type="entry name" value="conju_CD1115"/>
    <property type="match status" value="1"/>
</dbReference>
<evidence type="ECO:0000256" key="1">
    <source>
        <dbReference type="ARBA" id="ARBA00004651"/>
    </source>
</evidence>
<dbReference type="InterPro" id="IPR003688">
    <property type="entry name" value="TraG/VirD4"/>
</dbReference>
<dbReference type="InterPro" id="IPR051539">
    <property type="entry name" value="T4SS-coupling_protein"/>
</dbReference>
<feature type="region of interest" description="Disordered" evidence="7">
    <location>
        <begin position="153"/>
        <end position="176"/>
    </location>
</feature>
<dbReference type="PANTHER" id="PTHR37937">
    <property type="entry name" value="CONJUGATIVE TRANSFER: DNA TRANSPORT"/>
    <property type="match status" value="1"/>
</dbReference>
<comment type="similarity">
    <text evidence="2">Belongs to the VirD4/TraG family.</text>
</comment>
<dbReference type="CDD" id="cd01127">
    <property type="entry name" value="TrwB_TraG_TraD_VirD4"/>
    <property type="match status" value="1"/>
</dbReference>
<evidence type="ECO:0000256" key="6">
    <source>
        <dbReference type="ARBA" id="ARBA00023136"/>
    </source>
</evidence>
<reference evidence="9" key="1">
    <citation type="submission" date="2022-06" db="EMBL/GenBank/DDBJ databases">
        <title>Vallitalea longa sp. nov., an anaerobic bacterium isolated from marine sediment.</title>
        <authorList>
            <person name="Hirano S."/>
            <person name="Terahara T."/>
            <person name="Mori K."/>
            <person name="Hamada M."/>
            <person name="Matsumoto R."/>
            <person name="Kobayashi T."/>
        </authorList>
    </citation>
    <scope>NUCLEOTIDE SEQUENCE</scope>
    <source>
        <strain evidence="9">SH18-1</strain>
    </source>
</reference>
<dbReference type="Proteomes" id="UP001144256">
    <property type="component" value="Unassembled WGS sequence"/>
</dbReference>
<evidence type="ECO:0000256" key="4">
    <source>
        <dbReference type="ARBA" id="ARBA00022692"/>
    </source>
</evidence>
<keyword evidence="4 8" id="KW-0812">Transmembrane</keyword>
<evidence type="ECO:0000313" key="9">
    <source>
        <dbReference type="EMBL" id="GKX31392.1"/>
    </source>
</evidence>
<dbReference type="SUPFAM" id="SSF52540">
    <property type="entry name" value="P-loop containing nucleoside triphosphate hydrolases"/>
    <property type="match status" value="1"/>
</dbReference>
<accession>A0A9W5YDB8</accession>
<dbReference type="GO" id="GO:0005886">
    <property type="term" value="C:plasma membrane"/>
    <property type="evidence" value="ECO:0007669"/>
    <property type="project" value="UniProtKB-SubCell"/>
</dbReference>
<feature type="transmembrane region" description="Helical" evidence="8">
    <location>
        <begin position="16"/>
        <end position="41"/>
    </location>
</feature>
<evidence type="ECO:0000256" key="8">
    <source>
        <dbReference type="SAM" id="Phobius"/>
    </source>
</evidence>
<dbReference type="PANTHER" id="PTHR37937:SF1">
    <property type="entry name" value="CONJUGATIVE TRANSFER: DNA TRANSPORT"/>
    <property type="match status" value="1"/>
</dbReference>
<keyword evidence="3" id="KW-1003">Cell membrane</keyword>
<sequence length="691" mass="78969">MHLWKDVIVLKKKGKLYISSIIFILGMIINIFFSTNVHYILSKRTKTIQIFNFMECIRDITTDKKHLLLFLCLQGFVLIIAVFYYLANNKPYQSELIEITPDIKTPVPAGQNQFGSAKWLENKDSGFKSFALNPNDKDIKTLITNGCDDIKNKEREDKNEQEKNKEKLYKSKNDKVQTKGAQAKENSLCEKACIPRGGLVLGYDKLKGNEKIYYIDDDVHTLCIGATRSGKTRAVVLQTIGTLALSGESMVISDPKGELMGYTVPYLRKMGYKVITIDFKNPLKSTRYNFLQPIIDAVDEDDIPKAIDKTWDLTSQLVGEAKGERIWTDGEASIIASSIMAVVYDNRGRLNKKYQNMTNVYYFISEMCKSINGKMPLLEYIKTLKQSHPAKGLLSISEVAPNKTRGSFYTAALTTLRLFTNPLINSMTYTSDYDPQKLGEEKTALFIVLPDEKTTYYSLASLLVSQHYELLVNEADKRGGRLKKRVNFVLDEYGNFVKIADFGAKLTVGGGRGIRFNLFVQSFAQIDEKYGKEVAKTIKSNCENWIYLQADDLETLEEISKKLGNYTVSTYTLSASHGKYSTPSSSHSLNLTSRALLTPDEVRLIKRPYSLVISRNNPVMMYSPDLSKWSFNKIFGLGDKEHNRLIREQREKMRKERIQKTNEIDLWNIWLYFKVLCEQPKRQVSKELLNR</sequence>
<evidence type="ECO:0000256" key="3">
    <source>
        <dbReference type="ARBA" id="ARBA00022475"/>
    </source>
</evidence>
<evidence type="ECO:0000256" key="2">
    <source>
        <dbReference type="ARBA" id="ARBA00008806"/>
    </source>
</evidence>
<dbReference type="Gene3D" id="3.40.50.300">
    <property type="entry name" value="P-loop containing nucleotide triphosphate hydrolases"/>
    <property type="match status" value="2"/>
</dbReference>
<organism evidence="9 10">
    <name type="scientific">Vallitalea longa</name>
    <dbReference type="NCBI Taxonomy" id="2936439"/>
    <lineage>
        <taxon>Bacteria</taxon>
        <taxon>Bacillati</taxon>
        <taxon>Bacillota</taxon>
        <taxon>Clostridia</taxon>
        <taxon>Lachnospirales</taxon>
        <taxon>Vallitaleaceae</taxon>
        <taxon>Vallitalea</taxon>
    </lineage>
</organism>
<evidence type="ECO:0000313" key="10">
    <source>
        <dbReference type="Proteomes" id="UP001144256"/>
    </source>
</evidence>
<protein>
    <recommendedName>
        <fullName evidence="11">Conjugal transfer protein TraG</fullName>
    </recommendedName>
</protein>
<evidence type="ECO:0000256" key="5">
    <source>
        <dbReference type="ARBA" id="ARBA00022989"/>
    </source>
</evidence>
<dbReference type="EMBL" id="BRLB01000016">
    <property type="protein sequence ID" value="GKX31392.1"/>
    <property type="molecule type" value="Genomic_DNA"/>
</dbReference>
<comment type="caution">
    <text evidence="9">The sequence shown here is derived from an EMBL/GenBank/DDBJ whole genome shotgun (WGS) entry which is preliminary data.</text>
</comment>
<proteinExistence type="inferred from homology"/>
<feature type="transmembrane region" description="Helical" evidence="8">
    <location>
        <begin position="67"/>
        <end position="87"/>
    </location>
</feature>
<keyword evidence="6 8" id="KW-0472">Membrane</keyword>
<evidence type="ECO:0000256" key="7">
    <source>
        <dbReference type="SAM" id="MobiDB-lite"/>
    </source>
</evidence>
<comment type="subcellular location">
    <subcellularLocation>
        <location evidence="1">Cell membrane</location>
        <topology evidence="1">Multi-pass membrane protein</topology>
    </subcellularLocation>
</comment>
<dbReference type="AlphaFoldDB" id="A0A9W5YDB8"/>
<keyword evidence="5 8" id="KW-1133">Transmembrane helix</keyword>
<evidence type="ECO:0008006" key="11">
    <source>
        <dbReference type="Google" id="ProtNLM"/>
    </source>
</evidence>